<sequence>MGRRSLALILALAAAPAGAAELRVCADPNNMPFSNAKGEGFENKLVERIAADWGRTVKYTWWAQRRGNVRNTLKAGECDLIPGIGSTVEMVAPSRPYYRASYMFVTRADRRLDIADFDDPRLKTLRIGVQMIGDDGANTPPAHALTRRGIIDNVRGYLIYGDYAQPDPQAAIVRAVASGDIDVALVWGPVARWYAKASPVALKLTPTPWLDGPQLPMQFDVSMGVRRDDEQLRGDLNAWLDAHKAEVEAILSRYR</sequence>
<dbReference type="Pfam" id="PF00497">
    <property type="entry name" value="SBP_bac_3"/>
    <property type="match status" value="1"/>
</dbReference>
<keyword evidence="1 2" id="KW-0732">Signal</keyword>
<dbReference type="PANTHER" id="PTHR35936:SF17">
    <property type="entry name" value="ARGININE-BINDING EXTRACELLULAR PROTEIN ARTP"/>
    <property type="match status" value="1"/>
</dbReference>
<evidence type="ECO:0000313" key="5">
    <source>
        <dbReference type="Proteomes" id="UP000033202"/>
    </source>
</evidence>
<name>A0A0E9MMT5_9SPHN</name>
<dbReference type="PANTHER" id="PTHR35936">
    <property type="entry name" value="MEMBRANE-BOUND LYTIC MUREIN TRANSGLYCOSYLASE F"/>
    <property type="match status" value="1"/>
</dbReference>
<dbReference type="SUPFAM" id="SSF53850">
    <property type="entry name" value="Periplasmic binding protein-like II"/>
    <property type="match status" value="1"/>
</dbReference>
<dbReference type="NCBIfam" id="TIGR03871">
    <property type="entry name" value="ABC_peri_MoxJ_2"/>
    <property type="match status" value="1"/>
</dbReference>
<protein>
    <submittedName>
        <fullName evidence="4">Putative ABC transporter substrate-binding protein</fullName>
    </submittedName>
</protein>
<dbReference type="OrthoDB" id="176845at2"/>
<proteinExistence type="predicted"/>
<feature type="domain" description="Solute-binding protein family 3/N-terminal" evidence="3">
    <location>
        <begin position="21"/>
        <end position="253"/>
    </location>
</feature>
<accession>A0A0E9MMT5</accession>
<keyword evidence="5" id="KW-1185">Reference proteome</keyword>
<evidence type="ECO:0000256" key="1">
    <source>
        <dbReference type="ARBA" id="ARBA00022729"/>
    </source>
</evidence>
<gene>
    <name evidence="4" type="ORF">SCH01S_21_00410</name>
</gene>
<reference evidence="4 5" key="1">
    <citation type="submission" date="2015-04" db="EMBL/GenBank/DDBJ databases">
        <title>Whole genome shotgun sequence of Sphingomonas changbaiensis NBRC 104936.</title>
        <authorList>
            <person name="Katano-Makiyama Y."/>
            <person name="Hosoyama A."/>
            <person name="Hashimoto M."/>
            <person name="Noguchi M."/>
            <person name="Tsuchikane K."/>
            <person name="Ohji S."/>
            <person name="Yamazoe A."/>
            <person name="Ichikawa N."/>
            <person name="Kimura A."/>
            <person name="Fujita N."/>
        </authorList>
    </citation>
    <scope>NUCLEOTIDE SEQUENCE [LARGE SCALE GENOMIC DNA]</scope>
    <source>
        <strain evidence="4 5">NBRC 104936</strain>
    </source>
</reference>
<dbReference type="RefSeq" id="WP_046347696.1">
    <property type="nucleotide sequence ID" value="NZ_BBWU01000021.1"/>
</dbReference>
<dbReference type="InterPro" id="IPR022448">
    <property type="entry name" value="Quinoprotein_dehydrogenase"/>
</dbReference>
<comment type="caution">
    <text evidence="4">The sequence shown here is derived from an EMBL/GenBank/DDBJ whole genome shotgun (WGS) entry which is preliminary data.</text>
</comment>
<dbReference type="EMBL" id="BBWU01000021">
    <property type="protein sequence ID" value="GAO38854.1"/>
    <property type="molecule type" value="Genomic_DNA"/>
</dbReference>
<organism evidence="4 5">
    <name type="scientific">Sphingomonas changbaiensis NBRC 104936</name>
    <dbReference type="NCBI Taxonomy" id="1219043"/>
    <lineage>
        <taxon>Bacteria</taxon>
        <taxon>Pseudomonadati</taxon>
        <taxon>Pseudomonadota</taxon>
        <taxon>Alphaproteobacteria</taxon>
        <taxon>Sphingomonadales</taxon>
        <taxon>Sphingomonadaceae</taxon>
        <taxon>Sphingomonas</taxon>
    </lineage>
</organism>
<feature type="signal peptide" evidence="2">
    <location>
        <begin position="1"/>
        <end position="19"/>
    </location>
</feature>
<dbReference type="SMART" id="SM00062">
    <property type="entry name" value="PBPb"/>
    <property type="match status" value="1"/>
</dbReference>
<dbReference type="Gene3D" id="3.40.190.10">
    <property type="entry name" value="Periplasmic binding protein-like II"/>
    <property type="match status" value="2"/>
</dbReference>
<evidence type="ECO:0000256" key="2">
    <source>
        <dbReference type="SAM" id="SignalP"/>
    </source>
</evidence>
<dbReference type="STRING" id="1219043.SCH01S_21_00410"/>
<dbReference type="Proteomes" id="UP000033202">
    <property type="component" value="Unassembled WGS sequence"/>
</dbReference>
<dbReference type="AlphaFoldDB" id="A0A0E9MMT5"/>
<dbReference type="InterPro" id="IPR001638">
    <property type="entry name" value="Solute-binding_3/MltF_N"/>
</dbReference>
<evidence type="ECO:0000313" key="4">
    <source>
        <dbReference type="EMBL" id="GAO38854.1"/>
    </source>
</evidence>
<evidence type="ECO:0000259" key="3">
    <source>
        <dbReference type="SMART" id="SM00062"/>
    </source>
</evidence>
<feature type="chain" id="PRO_5002429200" evidence="2">
    <location>
        <begin position="20"/>
        <end position="255"/>
    </location>
</feature>